<organism evidence="2 3">
    <name type="scientific">Brassica rapa subsp. trilocularis</name>
    <dbReference type="NCBI Taxonomy" id="1813537"/>
    <lineage>
        <taxon>Eukaryota</taxon>
        <taxon>Viridiplantae</taxon>
        <taxon>Streptophyta</taxon>
        <taxon>Embryophyta</taxon>
        <taxon>Tracheophyta</taxon>
        <taxon>Spermatophyta</taxon>
        <taxon>Magnoliopsida</taxon>
        <taxon>eudicotyledons</taxon>
        <taxon>Gunneridae</taxon>
        <taxon>Pentapetalae</taxon>
        <taxon>rosids</taxon>
        <taxon>malvids</taxon>
        <taxon>Brassicales</taxon>
        <taxon>Brassicaceae</taxon>
        <taxon>Brassiceae</taxon>
        <taxon>Brassica</taxon>
    </lineage>
</organism>
<proteinExistence type="predicted"/>
<keyword evidence="3" id="KW-1185">Reference proteome</keyword>
<keyword evidence="1" id="KW-0812">Transmembrane</keyword>
<name>A0ABQ7M1G6_BRACM</name>
<sequence length="106" mass="11931">MHHPTLEILSLPMSWCLPISHAVKTVFVNLLLQLLVAKKIPSIRKSSIRKDSLCILDEHLDDDCICCIKLAEGLNVDGVLESWGKVKPVSWKLGMKKLEMIGLKRT</sequence>
<gene>
    <name evidence="2" type="primary">A06p017060.1_BraROA</name>
    <name evidence="2" type="ORF">IGI04_022597</name>
</gene>
<comment type="caution">
    <text evidence="2">The sequence shown here is derived from an EMBL/GenBank/DDBJ whole genome shotgun (WGS) entry which is preliminary data.</text>
</comment>
<accession>A0ABQ7M1G6</accession>
<reference evidence="2 3" key="1">
    <citation type="submission" date="2021-03" db="EMBL/GenBank/DDBJ databases">
        <authorList>
            <person name="King G.J."/>
            <person name="Bancroft I."/>
            <person name="Baten A."/>
            <person name="Bloomfield J."/>
            <person name="Borpatragohain P."/>
            <person name="He Z."/>
            <person name="Irish N."/>
            <person name="Irwin J."/>
            <person name="Liu K."/>
            <person name="Mauleon R.P."/>
            <person name="Moore J."/>
            <person name="Morris R."/>
            <person name="Ostergaard L."/>
            <person name="Wang B."/>
            <person name="Wells R."/>
        </authorList>
    </citation>
    <scope>NUCLEOTIDE SEQUENCE [LARGE SCALE GENOMIC DNA]</scope>
    <source>
        <strain evidence="2">R-o-18</strain>
        <tissue evidence="2">Leaf</tissue>
    </source>
</reference>
<evidence type="ECO:0000313" key="2">
    <source>
        <dbReference type="EMBL" id="KAG5392634.1"/>
    </source>
</evidence>
<keyword evidence="1" id="KW-1133">Transmembrane helix</keyword>
<feature type="transmembrane region" description="Helical" evidence="1">
    <location>
        <begin position="12"/>
        <end position="36"/>
    </location>
</feature>
<protein>
    <submittedName>
        <fullName evidence="2">Uncharacterized protein</fullName>
    </submittedName>
</protein>
<evidence type="ECO:0000313" key="3">
    <source>
        <dbReference type="Proteomes" id="UP000823674"/>
    </source>
</evidence>
<keyword evidence="1" id="KW-0472">Membrane</keyword>
<evidence type="ECO:0000256" key="1">
    <source>
        <dbReference type="SAM" id="Phobius"/>
    </source>
</evidence>
<dbReference type="EMBL" id="JADBGQ010000006">
    <property type="protein sequence ID" value="KAG5392634.1"/>
    <property type="molecule type" value="Genomic_DNA"/>
</dbReference>
<dbReference type="Proteomes" id="UP000823674">
    <property type="component" value="Chromosome A06"/>
</dbReference>